<dbReference type="Gene3D" id="3.30.70.330">
    <property type="match status" value="1"/>
</dbReference>
<dbReference type="PANTHER" id="PTHR22792">
    <property type="entry name" value="LUPUS LA PROTEIN-RELATED"/>
    <property type="match status" value="1"/>
</dbReference>
<dbReference type="PROSITE" id="PS50102">
    <property type="entry name" value="RRM"/>
    <property type="match status" value="1"/>
</dbReference>
<feature type="domain" description="HTH La-type RNA-binding" evidence="9">
    <location>
        <begin position="88"/>
        <end position="179"/>
    </location>
</feature>
<feature type="compositionally biased region" description="Acidic residues" evidence="7">
    <location>
        <begin position="295"/>
        <end position="306"/>
    </location>
</feature>
<dbReference type="PRINTS" id="PR00302">
    <property type="entry name" value="LUPUSLA"/>
</dbReference>
<feature type="compositionally biased region" description="Low complexity" evidence="7">
    <location>
        <begin position="350"/>
        <end position="363"/>
    </location>
</feature>
<dbReference type="Gene3D" id="1.10.10.10">
    <property type="entry name" value="Winged helix-like DNA-binding domain superfamily/Winged helix DNA-binding domain"/>
    <property type="match status" value="1"/>
</dbReference>
<evidence type="ECO:0000313" key="10">
    <source>
        <dbReference type="EMBL" id="KAF8406350.1"/>
    </source>
</evidence>
<evidence type="ECO:0000256" key="7">
    <source>
        <dbReference type="SAM" id="MobiDB-lite"/>
    </source>
</evidence>
<evidence type="ECO:0000259" key="9">
    <source>
        <dbReference type="PROSITE" id="PS50961"/>
    </source>
</evidence>
<dbReference type="InterPro" id="IPR000504">
    <property type="entry name" value="RRM_dom"/>
</dbReference>
<gene>
    <name evidence="10" type="ORF">HHK36_008437</name>
</gene>
<dbReference type="InterPro" id="IPR035979">
    <property type="entry name" value="RBD_domain_sf"/>
</dbReference>
<dbReference type="EMBL" id="JABCRI010000005">
    <property type="protein sequence ID" value="KAF8406350.1"/>
    <property type="molecule type" value="Genomic_DNA"/>
</dbReference>
<dbReference type="Pfam" id="PF00076">
    <property type="entry name" value="RRM_1"/>
    <property type="match status" value="1"/>
</dbReference>
<comment type="caution">
    <text evidence="10">The sequence shown here is derived from an EMBL/GenBank/DDBJ whole genome shotgun (WGS) entry which is preliminary data.</text>
</comment>
<evidence type="ECO:0000256" key="3">
    <source>
        <dbReference type="ARBA" id="ARBA00023015"/>
    </source>
</evidence>
<dbReference type="InterPro" id="IPR036390">
    <property type="entry name" value="WH_DNA-bd_sf"/>
</dbReference>
<comment type="subcellular location">
    <subcellularLocation>
        <location evidence="1">Nucleus</location>
    </subcellularLocation>
</comment>
<dbReference type="InterPro" id="IPR045180">
    <property type="entry name" value="La_dom_prot"/>
</dbReference>
<dbReference type="SUPFAM" id="SSF54928">
    <property type="entry name" value="RNA-binding domain, RBD"/>
    <property type="match status" value="1"/>
</dbReference>
<protein>
    <submittedName>
        <fullName evidence="10">Uncharacterized protein</fullName>
    </submittedName>
</protein>
<dbReference type="InterPro" id="IPR012677">
    <property type="entry name" value="Nucleotide-bd_a/b_plait_sf"/>
</dbReference>
<feature type="domain" description="RRM" evidence="8">
    <location>
        <begin position="186"/>
        <end position="276"/>
    </location>
</feature>
<organism evidence="10 11">
    <name type="scientific">Tetracentron sinense</name>
    <name type="common">Spur-leaf</name>
    <dbReference type="NCBI Taxonomy" id="13715"/>
    <lineage>
        <taxon>Eukaryota</taxon>
        <taxon>Viridiplantae</taxon>
        <taxon>Streptophyta</taxon>
        <taxon>Embryophyta</taxon>
        <taxon>Tracheophyta</taxon>
        <taxon>Spermatophyta</taxon>
        <taxon>Magnoliopsida</taxon>
        <taxon>Trochodendrales</taxon>
        <taxon>Trochodendraceae</taxon>
        <taxon>Tetracentron</taxon>
    </lineage>
</organism>
<keyword evidence="11" id="KW-1185">Reference proteome</keyword>
<dbReference type="PANTHER" id="PTHR22792:SF62">
    <property type="entry name" value="LA-RELATED PROTEIN 7"/>
    <property type="match status" value="1"/>
</dbReference>
<dbReference type="SMART" id="SM00715">
    <property type="entry name" value="LA"/>
    <property type="match status" value="1"/>
</dbReference>
<dbReference type="Pfam" id="PF07145">
    <property type="entry name" value="PAM2"/>
    <property type="match status" value="1"/>
</dbReference>
<keyword evidence="2 6" id="KW-0694">RNA-binding</keyword>
<dbReference type="SUPFAM" id="SSF46785">
    <property type="entry name" value="Winged helix' DNA-binding domain"/>
    <property type="match status" value="1"/>
</dbReference>
<evidence type="ECO:0000256" key="2">
    <source>
        <dbReference type="ARBA" id="ARBA00022884"/>
    </source>
</evidence>
<evidence type="ECO:0000259" key="8">
    <source>
        <dbReference type="PROSITE" id="PS50102"/>
    </source>
</evidence>
<dbReference type="Proteomes" id="UP000655225">
    <property type="component" value="Unassembled WGS sequence"/>
</dbReference>
<evidence type="ECO:0000256" key="5">
    <source>
        <dbReference type="ARBA" id="ARBA00023242"/>
    </source>
</evidence>
<dbReference type="PROSITE" id="PS50961">
    <property type="entry name" value="HTH_LA"/>
    <property type="match status" value="1"/>
</dbReference>
<dbReference type="InterPro" id="IPR036388">
    <property type="entry name" value="WH-like_DNA-bd_sf"/>
</dbReference>
<dbReference type="OMA" id="HYNELSI"/>
<feature type="compositionally biased region" description="Polar residues" evidence="7">
    <location>
        <begin position="314"/>
        <end position="324"/>
    </location>
</feature>
<name>A0A834ZIG1_TETSI</name>
<dbReference type="Pfam" id="PF05383">
    <property type="entry name" value="La"/>
    <property type="match status" value="1"/>
</dbReference>
<evidence type="ECO:0000256" key="4">
    <source>
        <dbReference type="ARBA" id="ARBA00023163"/>
    </source>
</evidence>
<dbReference type="GO" id="GO:0006396">
    <property type="term" value="P:RNA processing"/>
    <property type="evidence" value="ECO:0007669"/>
    <property type="project" value="InterPro"/>
</dbReference>
<keyword evidence="4" id="KW-0804">Transcription</keyword>
<feature type="region of interest" description="Disordered" evidence="7">
    <location>
        <begin position="292"/>
        <end position="386"/>
    </location>
</feature>
<evidence type="ECO:0000313" key="11">
    <source>
        <dbReference type="Proteomes" id="UP000655225"/>
    </source>
</evidence>
<proteinExistence type="predicted"/>
<dbReference type="GO" id="GO:0003723">
    <property type="term" value="F:RNA binding"/>
    <property type="evidence" value="ECO:0007669"/>
    <property type="project" value="UniProtKB-UniRule"/>
</dbReference>
<reference evidence="10 11" key="1">
    <citation type="submission" date="2020-04" db="EMBL/GenBank/DDBJ databases">
        <title>Plant Genome Project.</title>
        <authorList>
            <person name="Zhang R.-G."/>
        </authorList>
    </citation>
    <scope>NUCLEOTIDE SEQUENCE [LARGE SCALE GENOMIC DNA]</scope>
    <source>
        <strain evidence="10">YNK0</strain>
        <tissue evidence="10">Leaf</tissue>
    </source>
</reference>
<dbReference type="OrthoDB" id="435402at2759"/>
<dbReference type="InterPro" id="IPR006630">
    <property type="entry name" value="La_HTH"/>
</dbReference>
<keyword evidence="3" id="KW-0805">Transcription regulation</keyword>
<sequence>MAQPNPEEKLHESTEMDMNNTTVSFKFNAHAPEFVPRSHTQMPISGYFYPFFHYLGESDVSDWFYVEQQEPVQLIANSNVTVPNCSKNFLSDDLRQKIIKQVEYQFSDMSLVASDSLAKHMNKDLEGHVQISVIASSKKIKSIVNNNHLLIQALRAFSNLFVGHDGKKVRRKLLFTDRDKEEFQSRTVVAKNLPEDYSHQNLEKIFSVVGSVKTLRICHPQEFNASRSKCDVLISNKLHALVEYENTNIAEKAVEKLNDERNWRKGLRVRLLHRRSPRTVLKSRRSDYDHFAVNSEEDEVPSELLEDSPLAPNIENNAEDNSAGSRKGWARGSGKSRVRTRSYNGRGLLSPSSKSSSSIQFETSSKHSPRGPQMPDGTRGFTMGRGKPVSALVVAISTLE</sequence>
<dbReference type="InterPro" id="IPR009818">
    <property type="entry name" value="PAM2_motif"/>
</dbReference>
<dbReference type="GO" id="GO:1990904">
    <property type="term" value="C:ribonucleoprotein complex"/>
    <property type="evidence" value="ECO:0007669"/>
    <property type="project" value="InterPro"/>
</dbReference>
<keyword evidence="5" id="KW-0539">Nucleus</keyword>
<dbReference type="AlphaFoldDB" id="A0A834ZIG1"/>
<accession>A0A834ZIG1</accession>
<dbReference type="InterPro" id="IPR002344">
    <property type="entry name" value="Lupus_La"/>
</dbReference>
<evidence type="ECO:0000256" key="1">
    <source>
        <dbReference type="ARBA" id="ARBA00004123"/>
    </source>
</evidence>
<dbReference type="GO" id="GO:0005634">
    <property type="term" value="C:nucleus"/>
    <property type="evidence" value="ECO:0007669"/>
    <property type="project" value="UniProtKB-SubCell"/>
</dbReference>
<evidence type="ECO:0000256" key="6">
    <source>
        <dbReference type="PROSITE-ProRule" id="PRU00332"/>
    </source>
</evidence>